<dbReference type="NCBIfam" id="TIGR00613">
    <property type="entry name" value="reco"/>
    <property type="match status" value="1"/>
</dbReference>
<evidence type="ECO:0000313" key="5">
    <source>
        <dbReference type="EMBL" id="OHB05227.1"/>
    </source>
</evidence>
<sequence length="187" mass="20519">MIEVISEAIVLDKEDLGEYDSRVFLYTKDFGKVAARATSLRKITSKMSSHLEPLGYVMARLVSSRDNLDGPMQLADALSVDYPKKELEIAGIRQALRVADCLSHSIPAGVPDKDLWDFLYAIAVGGEPATLLKALKFLGFDPQFSSCELCARTAPEYFSPKNNFFICRTCTLSSAAVRSDFIPVGAV</sequence>
<dbReference type="InterPro" id="IPR012340">
    <property type="entry name" value="NA-bd_OB-fold"/>
</dbReference>
<dbReference type="Pfam" id="PF02565">
    <property type="entry name" value="RecO_C"/>
    <property type="match status" value="1"/>
</dbReference>
<evidence type="ECO:0000256" key="1">
    <source>
        <dbReference type="ARBA" id="ARBA00022763"/>
    </source>
</evidence>
<dbReference type="InterPro" id="IPR022572">
    <property type="entry name" value="DNA_rep/recomb_RecO_N"/>
</dbReference>
<dbReference type="GO" id="GO:0006310">
    <property type="term" value="P:DNA recombination"/>
    <property type="evidence" value="ECO:0007669"/>
    <property type="project" value="UniProtKB-KW"/>
</dbReference>
<organism evidence="5 6">
    <name type="scientific">Candidatus Zambryskibacteria bacterium RIFCSPLOWO2_01_FULL_45_43</name>
    <dbReference type="NCBI Taxonomy" id="1802762"/>
    <lineage>
        <taxon>Bacteria</taxon>
        <taxon>Candidatus Zambryskiibacteriota</taxon>
    </lineage>
</organism>
<dbReference type="SUPFAM" id="SSF50249">
    <property type="entry name" value="Nucleic acid-binding proteins"/>
    <property type="match status" value="1"/>
</dbReference>
<evidence type="ECO:0000313" key="6">
    <source>
        <dbReference type="Proteomes" id="UP000177722"/>
    </source>
</evidence>
<proteinExistence type="predicted"/>
<dbReference type="PANTHER" id="PTHR33991">
    <property type="entry name" value="DNA REPAIR PROTEIN RECO"/>
    <property type="match status" value="1"/>
</dbReference>
<keyword evidence="3" id="KW-0234">DNA repair</keyword>
<dbReference type="EMBL" id="MHWF01000024">
    <property type="protein sequence ID" value="OHB05227.1"/>
    <property type="molecule type" value="Genomic_DNA"/>
</dbReference>
<keyword evidence="1" id="KW-0227">DNA damage</keyword>
<dbReference type="SUPFAM" id="SSF57863">
    <property type="entry name" value="ArfGap/RecO-like zinc finger"/>
    <property type="match status" value="1"/>
</dbReference>
<evidence type="ECO:0000256" key="3">
    <source>
        <dbReference type="ARBA" id="ARBA00023204"/>
    </source>
</evidence>
<dbReference type="Gene3D" id="2.40.50.140">
    <property type="entry name" value="Nucleic acid-binding proteins"/>
    <property type="match status" value="1"/>
</dbReference>
<dbReference type="AlphaFoldDB" id="A0A1G2U704"/>
<comment type="caution">
    <text evidence="5">The sequence shown here is derived from an EMBL/GenBank/DDBJ whole genome shotgun (WGS) entry which is preliminary data.</text>
</comment>
<dbReference type="Proteomes" id="UP000177722">
    <property type="component" value="Unassembled WGS sequence"/>
</dbReference>
<keyword evidence="2" id="KW-0233">DNA recombination</keyword>
<protein>
    <submittedName>
        <fullName evidence="5">DNA repair protein RecO</fullName>
    </submittedName>
</protein>
<evidence type="ECO:0000256" key="2">
    <source>
        <dbReference type="ARBA" id="ARBA00023172"/>
    </source>
</evidence>
<name>A0A1G2U704_9BACT</name>
<dbReference type="InterPro" id="IPR003717">
    <property type="entry name" value="RecO"/>
</dbReference>
<evidence type="ECO:0000259" key="4">
    <source>
        <dbReference type="Pfam" id="PF11967"/>
    </source>
</evidence>
<dbReference type="GO" id="GO:0006302">
    <property type="term" value="P:double-strand break repair"/>
    <property type="evidence" value="ECO:0007669"/>
    <property type="project" value="TreeGrafter"/>
</dbReference>
<dbReference type="InterPro" id="IPR037278">
    <property type="entry name" value="ARFGAP/RecO"/>
</dbReference>
<accession>A0A1G2U704</accession>
<dbReference type="GO" id="GO:0043590">
    <property type="term" value="C:bacterial nucleoid"/>
    <property type="evidence" value="ECO:0007669"/>
    <property type="project" value="TreeGrafter"/>
</dbReference>
<gene>
    <name evidence="5" type="ORF">A3B16_02000</name>
</gene>
<feature type="domain" description="DNA replication/recombination mediator RecO N-terminal" evidence="4">
    <location>
        <begin position="1"/>
        <end position="68"/>
    </location>
</feature>
<dbReference type="Pfam" id="PF11967">
    <property type="entry name" value="RecO_N"/>
    <property type="match status" value="1"/>
</dbReference>
<reference evidence="5 6" key="1">
    <citation type="journal article" date="2016" name="Nat. Commun.">
        <title>Thousands of microbial genomes shed light on interconnected biogeochemical processes in an aquifer system.</title>
        <authorList>
            <person name="Anantharaman K."/>
            <person name="Brown C.T."/>
            <person name="Hug L.A."/>
            <person name="Sharon I."/>
            <person name="Castelle C.J."/>
            <person name="Probst A.J."/>
            <person name="Thomas B.C."/>
            <person name="Singh A."/>
            <person name="Wilkins M.J."/>
            <person name="Karaoz U."/>
            <person name="Brodie E.L."/>
            <person name="Williams K.H."/>
            <person name="Hubbard S.S."/>
            <person name="Banfield J.F."/>
        </authorList>
    </citation>
    <scope>NUCLEOTIDE SEQUENCE [LARGE SCALE GENOMIC DNA]</scope>
</reference>
<dbReference type="PANTHER" id="PTHR33991:SF1">
    <property type="entry name" value="DNA REPAIR PROTEIN RECO"/>
    <property type="match status" value="1"/>
</dbReference>